<name>A0A0E9SD52_ANGAN</name>
<accession>A0A0E9SD52</accession>
<dbReference type="AlphaFoldDB" id="A0A0E9SD52"/>
<sequence>MVQYSSYPMLIVCCCFSAF</sequence>
<organism evidence="1">
    <name type="scientific">Anguilla anguilla</name>
    <name type="common">European freshwater eel</name>
    <name type="synonym">Muraena anguilla</name>
    <dbReference type="NCBI Taxonomy" id="7936"/>
    <lineage>
        <taxon>Eukaryota</taxon>
        <taxon>Metazoa</taxon>
        <taxon>Chordata</taxon>
        <taxon>Craniata</taxon>
        <taxon>Vertebrata</taxon>
        <taxon>Euteleostomi</taxon>
        <taxon>Actinopterygii</taxon>
        <taxon>Neopterygii</taxon>
        <taxon>Teleostei</taxon>
        <taxon>Anguilliformes</taxon>
        <taxon>Anguillidae</taxon>
        <taxon>Anguilla</taxon>
    </lineage>
</organism>
<evidence type="ECO:0000313" key="1">
    <source>
        <dbReference type="EMBL" id="JAH39279.1"/>
    </source>
</evidence>
<protein>
    <submittedName>
        <fullName evidence="1">Uncharacterized protein</fullName>
    </submittedName>
</protein>
<reference evidence="1" key="2">
    <citation type="journal article" date="2015" name="Fish Shellfish Immunol.">
        <title>Early steps in the European eel (Anguilla anguilla)-Vibrio vulnificus interaction in the gills: Role of the RtxA13 toxin.</title>
        <authorList>
            <person name="Callol A."/>
            <person name="Pajuelo D."/>
            <person name="Ebbesson L."/>
            <person name="Teles M."/>
            <person name="MacKenzie S."/>
            <person name="Amaro C."/>
        </authorList>
    </citation>
    <scope>NUCLEOTIDE SEQUENCE</scope>
</reference>
<proteinExistence type="predicted"/>
<dbReference type="EMBL" id="GBXM01069298">
    <property type="protein sequence ID" value="JAH39279.1"/>
    <property type="molecule type" value="Transcribed_RNA"/>
</dbReference>
<reference evidence="1" key="1">
    <citation type="submission" date="2014-11" db="EMBL/GenBank/DDBJ databases">
        <authorList>
            <person name="Amaro Gonzalez C."/>
        </authorList>
    </citation>
    <scope>NUCLEOTIDE SEQUENCE</scope>
</reference>